<protein>
    <submittedName>
        <fullName evidence="2">VWA domain-containing protein</fullName>
    </submittedName>
</protein>
<dbReference type="PROSITE" id="PS50234">
    <property type="entry name" value="VWFA"/>
    <property type="match status" value="1"/>
</dbReference>
<proteinExistence type="predicted"/>
<reference evidence="2" key="1">
    <citation type="submission" date="2021-07" db="EMBL/GenBank/DDBJ databases">
        <title>Complete genome sequence of Crassaminicella sp. 143-21, isolated from a deep-sea hydrothermal vent.</title>
        <authorList>
            <person name="Li X."/>
        </authorList>
    </citation>
    <scope>NUCLEOTIDE SEQUENCE</scope>
    <source>
        <strain evidence="2">143-21</strain>
    </source>
</reference>
<dbReference type="InterPro" id="IPR002035">
    <property type="entry name" value="VWF_A"/>
</dbReference>
<name>A0ABX8RC23_9CLOT</name>
<dbReference type="CDD" id="cd00198">
    <property type="entry name" value="vWFA"/>
    <property type="match status" value="1"/>
</dbReference>
<evidence type="ECO:0000313" key="3">
    <source>
        <dbReference type="Proteomes" id="UP000886818"/>
    </source>
</evidence>
<dbReference type="Pfam" id="PF00092">
    <property type="entry name" value="VWA"/>
    <property type="match status" value="1"/>
</dbReference>
<keyword evidence="3" id="KW-1185">Reference proteome</keyword>
<dbReference type="RefSeq" id="WP_218282699.1">
    <property type="nucleotide sequence ID" value="NZ_CP078093.1"/>
</dbReference>
<dbReference type="Proteomes" id="UP000886818">
    <property type="component" value="Chromosome"/>
</dbReference>
<dbReference type="SMART" id="SM00327">
    <property type="entry name" value="VWA"/>
    <property type="match status" value="1"/>
</dbReference>
<dbReference type="PANTHER" id="PTHR22588">
    <property type="entry name" value="VWFA DOMAIN-CONTAINING PROTEIN"/>
    <property type="match status" value="1"/>
</dbReference>
<organism evidence="2 3">
    <name type="scientific">Crassaminicella indica</name>
    <dbReference type="NCBI Taxonomy" id="2855394"/>
    <lineage>
        <taxon>Bacteria</taxon>
        <taxon>Bacillati</taxon>
        <taxon>Bacillota</taxon>
        <taxon>Clostridia</taxon>
        <taxon>Eubacteriales</taxon>
        <taxon>Clostridiaceae</taxon>
        <taxon>Crassaminicella</taxon>
    </lineage>
</organism>
<feature type="domain" description="VWFA" evidence="1">
    <location>
        <begin position="231"/>
        <end position="458"/>
    </location>
</feature>
<dbReference type="EMBL" id="CP078093">
    <property type="protein sequence ID" value="QXM06002.1"/>
    <property type="molecule type" value="Genomic_DNA"/>
</dbReference>
<dbReference type="InterPro" id="IPR052229">
    <property type="entry name" value="Collagen-VI/PIF"/>
</dbReference>
<accession>A0ABX8RC23</accession>
<gene>
    <name evidence="2" type="ORF">KVH43_11675</name>
</gene>
<sequence length="996" mass="113325">MIKSKSYQNKIAFILICFMLFYNQINFLSYAEGSNINVKAPINLVRQSDHDKIKRGETFTINYKLQPQPIPAEDILPESYLKNKEIVLVMDTSGSMKEYIDFNYNDTQISLQGIHAVKNINIWKRWYTSGCYLNHYRMSFKKPPAGENQHTKYFIFYSTDEINTIENWIKNLNTNQLYKYIQKNRAFMINKDHSKNYIKFPINLKDITGNYYNCYYNYHVYIATIDTSKSNPVIGLANEQSTAQPIHKEMKISVMKKVTKNFLEKFKNDSRVKVALIPYASYAKDIVFNNDNFVNLSSPTQYNNLINNINKLQAYGGTNIGDGLRKAYYKFSDSDNIRKYVILMTDGEPTFHSSTTKLIWNGWFYEPVEDQQYLGDGSYPNDYEYFGGGNHSTYRDKIYANKVAKDLLVNGKHKINSFMIAFSNDANGAELKNIANSANGYYKKAEDGNALDEVYEQLADIIQSDFPIHGIHYEETFPNGLKVVDVSEGLEIKGQKVIGDIGSISYKLNKETNTFEAEPFEFYVTLKANNIGDYKLVNNIMHYKDINGTDEQKKFPSLSIYVYEMEPPEIKAHLTDAESNINKYKLTIDINESSKIKIINDNHIIYTSNNYEDPKAFSIEINKADIVGNHIIIQATDQSGNITEETVPIISLLPFEMNDYFHTDNTRPVKVKLATENNSTIKEIKANGNIIAQERLTNQGKYEHMIILNDGNNLIKIFVQNSYGNTATLSFNREIDACSPELVGIYVDNDSKIKITSKEEILFTTLEVDINGDGIITDGSINEKGEPTLDEIFGPSEVTIVPLDGEYGFKVSMQDAWYGKEIIIKAKDTAGNIGAVNLKNNNKIIKHGIILLNNKNFEIIDKADNSIDIVNKQNTHIGILLNVSTPGSKIMNLSFNFKKAPNINIESPKCSLYQINDNKLESIQENIRISQSTTDSYHIPLSINTDSSKSYVLIYTLKPDIPEDQIGKGICIVNQAEIQGSTKNIKLCIKPRPIIE</sequence>
<evidence type="ECO:0000259" key="1">
    <source>
        <dbReference type="PROSITE" id="PS50234"/>
    </source>
</evidence>
<evidence type="ECO:0000313" key="2">
    <source>
        <dbReference type="EMBL" id="QXM06002.1"/>
    </source>
</evidence>
<dbReference type="PANTHER" id="PTHR22588:SF3">
    <property type="entry name" value="VWFA DOMAIN-CONTAINING PROTEIN"/>
    <property type="match status" value="1"/>
</dbReference>